<dbReference type="Proteomes" id="UP000821845">
    <property type="component" value="Chromosome 6"/>
</dbReference>
<evidence type="ECO:0000313" key="2">
    <source>
        <dbReference type="Proteomes" id="UP000821845"/>
    </source>
</evidence>
<dbReference type="EMBL" id="CM023486">
    <property type="protein sequence ID" value="KAH6927720.1"/>
    <property type="molecule type" value="Genomic_DNA"/>
</dbReference>
<comment type="caution">
    <text evidence="1">The sequence shown here is derived from an EMBL/GenBank/DDBJ whole genome shotgun (WGS) entry which is preliminary data.</text>
</comment>
<name>A0ACB7RZB8_HYAAI</name>
<evidence type="ECO:0000313" key="1">
    <source>
        <dbReference type="EMBL" id="KAH6927720.1"/>
    </source>
</evidence>
<protein>
    <submittedName>
        <fullName evidence="1">Uncharacterized protein</fullName>
    </submittedName>
</protein>
<organism evidence="1 2">
    <name type="scientific">Hyalomma asiaticum</name>
    <name type="common">Tick</name>
    <dbReference type="NCBI Taxonomy" id="266040"/>
    <lineage>
        <taxon>Eukaryota</taxon>
        <taxon>Metazoa</taxon>
        <taxon>Ecdysozoa</taxon>
        <taxon>Arthropoda</taxon>
        <taxon>Chelicerata</taxon>
        <taxon>Arachnida</taxon>
        <taxon>Acari</taxon>
        <taxon>Parasitiformes</taxon>
        <taxon>Ixodida</taxon>
        <taxon>Ixodoidea</taxon>
        <taxon>Ixodidae</taxon>
        <taxon>Hyalomminae</taxon>
        <taxon>Hyalomma</taxon>
    </lineage>
</organism>
<reference evidence="1" key="1">
    <citation type="submission" date="2020-05" db="EMBL/GenBank/DDBJ databases">
        <title>Large-scale comparative analyses of tick genomes elucidate their genetic diversity and vector capacities.</title>
        <authorList>
            <person name="Jia N."/>
            <person name="Wang J."/>
            <person name="Shi W."/>
            <person name="Du L."/>
            <person name="Sun Y."/>
            <person name="Zhan W."/>
            <person name="Jiang J."/>
            <person name="Wang Q."/>
            <person name="Zhang B."/>
            <person name="Ji P."/>
            <person name="Sakyi L.B."/>
            <person name="Cui X."/>
            <person name="Yuan T."/>
            <person name="Jiang B."/>
            <person name="Yang W."/>
            <person name="Lam T.T.-Y."/>
            <person name="Chang Q."/>
            <person name="Ding S."/>
            <person name="Wang X."/>
            <person name="Zhu J."/>
            <person name="Ruan X."/>
            <person name="Zhao L."/>
            <person name="Wei J."/>
            <person name="Que T."/>
            <person name="Du C."/>
            <person name="Cheng J."/>
            <person name="Dai P."/>
            <person name="Han X."/>
            <person name="Huang E."/>
            <person name="Gao Y."/>
            <person name="Liu J."/>
            <person name="Shao H."/>
            <person name="Ye R."/>
            <person name="Li L."/>
            <person name="Wei W."/>
            <person name="Wang X."/>
            <person name="Wang C."/>
            <person name="Yang T."/>
            <person name="Huo Q."/>
            <person name="Li W."/>
            <person name="Guo W."/>
            <person name="Chen H."/>
            <person name="Zhou L."/>
            <person name="Ni X."/>
            <person name="Tian J."/>
            <person name="Zhou Y."/>
            <person name="Sheng Y."/>
            <person name="Liu T."/>
            <person name="Pan Y."/>
            <person name="Xia L."/>
            <person name="Li J."/>
            <person name="Zhao F."/>
            <person name="Cao W."/>
        </authorList>
    </citation>
    <scope>NUCLEOTIDE SEQUENCE</scope>
    <source>
        <strain evidence="1">Hyas-2018</strain>
    </source>
</reference>
<proteinExistence type="predicted"/>
<sequence length="128" mass="14054">MLLSTSREFDVHNLHIVNLAASSTTSHHTERLQRPVGVAMATSTPAAKPGPPPSSPPSEWSIEDVIRYISNLDAALATHSDLFRKHEIDGRALLLLNSDMMMKYMGLKLGPALKICNIIEKIKGKKVL</sequence>
<keyword evidence="2" id="KW-1185">Reference proteome</keyword>
<gene>
    <name evidence="1" type="ORF">HPB50_007622</name>
</gene>
<accession>A0ACB7RZB8</accession>